<evidence type="ECO:0000259" key="1">
    <source>
        <dbReference type="PROSITE" id="PS51379"/>
    </source>
</evidence>
<dbReference type="RefSeq" id="WP_229962456.1">
    <property type="nucleotide sequence ID" value="NZ_JAJJWI010000023.1"/>
</dbReference>
<dbReference type="SUPFAM" id="SSF53706">
    <property type="entry name" value="Formate dehydrogenase/DMSO reductase, domains 1-3"/>
    <property type="match status" value="1"/>
</dbReference>
<reference evidence="3" key="1">
    <citation type="journal article" date="2019" name="Int. J. Syst. Evol. Microbiol.">
        <title>The Global Catalogue of Microorganisms (GCM) 10K type strain sequencing project: providing services to taxonomists for standard genome sequencing and annotation.</title>
        <authorList>
            <consortium name="The Broad Institute Genomics Platform"/>
            <consortium name="The Broad Institute Genome Sequencing Center for Infectious Disease"/>
            <person name="Wu L."/>
            <person name="Ma J."/>
        </authorList>
    </citation>
    <scope>NUCLEOTIDE SEQUENCE [LARGE SCALE GENOMIC DNA]</scope>
    <source>
        <strain evidence="3">JCM 16545</strain>
    </source>
</reference>
<dbReference type="Gene3D" id="3.30.2070.10">
    <property type="entry name" value="Formate dehydrogenase/DMSO reductase"/>
    <property type="match status" value="1"/>
</dbReference>
<dbReference type="PROSITE" id="PS51379">
    <property type="entry name" value="4FE4S_FER_2"/>
    <property type="match status" value="3"/>
</dbReference>
<dbReference type="Pfam" id="PF12797">
    <property type="entry name" value="Fer4_2"/>
    <property type="match status" value="1"/>
</dbReference>
<dbReference type="Gene3D" id="3.30.200.210">
    <property type="match status" value="1"/>
</dbReference>
<dbReference type="InterPro" id="IPR017896">
    <property type="entry name" value="4Fe4S_Fe-S-bd"/>
</dbReference>
<protein>
    <submittedName>
        <fullName evidence="2">TAT-variant-translocated molybdopterin oxidoreductase</fullName>
    </submittedName>
</protein>
<dbReference type="SUPFAM" id="SSF54862">
    <property type="entry name" value="4Fe-4S ferredoxins"/>
    <property type="match status" value="1"/>
</dbReference>
<gene>
    <name evidence="2" type="ORF">ACFSKU_18085</name>
</gene>
<feature type="domain" description="4Fe-4S ferredoxin-type" evidence="1">
    <location>
        <begin position="823"/>
        <end position="854"/>
    </location>
</feature>
<dbReference type="SUPFAM" id="SSF50692">
    <property type="entry name" value="ADC-like"/>
    <property type="match status" value="1"/>
</dbReference>
<dbReference type="Proteomes" id="UP001597369">
    <property type="component" value="Unassembled WGS sequence"/>
</dbReference>
<proteinExistence type="predicted"/>
<dbReference type="EMBL" id="JBHUHV010000055">
    <property type="protein sequence ID" value="MFD2068806.1"/>
    <property type="molecule type" value="Genomic_DNA"/>
</dbReference>
<keyword evidence="3" id="KW-1185">Reference proteome</keyword>
<evidence type="ECO:0000313" key="2">
    <source>
        <dbReference type="EMBL" id="MFD2068806.1"/>
    </source>
</evidence>
<dbReference type="PANTHER" id="PTHR42783">
    <property type="entry name" value="GLUTAMATE SYNTHASE [NADPH] SMALL CHAIN"/>
    <property type="match status" value="1"/>
</dbReference>
<name>A0ABW4X2K7_9BACT</name>
<dbReference type="NCBIfam" id="TIGR04519">
    <property type="entry name" value="MoCo_extend_TAT"/>
    <property type="match status" value="1"/>
</dbReference>
<accession>A0ABW4X2K7</accession>
<dbReference type="InterPro" id="IPR030948">
    <property type="entry name" value="TAT_var_transloc_signal_dom"/>
</dbReference>
<feature type="domain" description="4Fe-4S ferredoxin-type" evidence="1">
    <location>
        <begin position="855"/>
        <end position="884"/>
    </location>
</feature>
<dbReference type="CDD" id="cd10551">
    <property type="entry name" value="PsrB"/>
    <property type="match status" value="1"/>
</dbReference>
<dbReference type="InterPro" id="IPR009010">
    <property type="entry name" value="Asp_de-COase-like_dom_sf"/>
</dbReference>
<dbReference type="Pfam" id="PF13247">
    <property type="entry name" value="Fer4_11"/>
    <property type="match status" value="1"/>
</dbReference>
<feature type="domain" description="4Fe-4S ferredoxin-type" evidence="1">
    <location>
        <begin position="755"/>
        <end position="785"/>
    </location>
</feature>
<comment type="caution">
    <text evidence="2">The sequence shown here is derived from an EMBL/GenBank/DDBJ whole genome shotgun (WGS) entry which is preliminary data.</text>
</comment>
<organism evidence="2 3">
    <name type="scientific">Pontibacter silvestris</name>
    <dbReference type="NCBI Taxonomy" id="2305183"/>
    <lineage>
        <taxon>Bacteria</taxon>
        <taxon>Pseudomonadati</taxon>
        <taxon>Bacteroidota</taxon>
        <taxon>Cytophagia</taxon>
        <taxon>Cytophagales</taxon>
        <taxon>Hymenobacteraceae</taxon>
        <taxon>Pontibacter</taxon>
    </lineage>
</organism>
<dbReference type="PANTHER" id="PTHR42783:SF3">
    <property type="entry name" value="GLUTAMATE SYNTHASE [NADPH] SMALL CHAIN-RELATED"/>
    <property type="match status" value="1"/>
</dbReference>
<dbReference type="Gene3D" id="3.30.70.20">
    <property type="match status" value="2"/>
</dbReference>
<sequence length="1009" mass="111169">MQDRIKYWKGIEELENTPEFAKHAHNEFPEFLPLNESKSEGSSSGASVTNTKRRDFLKLLGFSVAAVSLASCEAPVRKAIPYLNKPVDLEPGVANWYASTYYSQGDYSSILIKTREGRPIKIEPNPTSTLTPLGTSPKTQASVLGVYDNNRLRTPLIKGKEAEWEQVDSQITSALNSVNGKVAFVSTTIISPSTKKLINEFGGRFGNFEHVVYDPYSVSALLNANGGVVPGYDFSKANIIVGINADFLGAWIASTPIAKQYIQNRKVSSDNREMSRHYQFETRLSMTGANADVRVPIRPSQEATFVAALYNSITGQGSNAPEGIDKKAFDAAVRDLRANRGRVLVVSGSNNPAVQTLVTAINQTLGAEGTTIDPASPYYVKQGNDAQMIRLIEEMNAGTVGAVFFYNANPAYDHPLAARVASGLKKVGLKVSFAERVDETAALVDFVTPDNNYLESWNDHEPKRGYLSLTQPALSPIFMTRQMQDSLLAWSGSNTTYYDYLRNNWRPLATGDFNTFWEQSVHDGVLENGASLLAVNTAVINPMSVGAALSAASSSSATSGVEAVIYEKSQIGPGNDINNPWLQETPDPISKATWGNYIAMPRSMAESDELKVVQGDIVRVTLANGTALELPALIQPGQASGTIAIALGYGRDLESMPVAKGLGANAYPLITVSDNALIYSVPVKIEKTDANSPIAQTQTHHTVMDRIVVQENTLAKYKEDPKDVTEYVRIATHDGPAKPATISMWDDYEYKDHHWGMVIDLNSCIGCGACTVSCNIENNIPVVGKAEVLNRREMHWMRIDRYYSSVEHKEGEYSKMEDPADNPAVIFQPMLCQHCNHAPCETVCPVAATMHSSEGINQMAYNRCVGTRYCANNCPYKVRRFNWFAYFDNEKFATQNYMMNSDLGQMVLNPDVVVRARGVMEKCSFCVQRVQLGKLEAKRERRRPKDGEIITACAQSCPTEAIIFGDMLDPESRISKVLVKEQGERAFHVLEEINTQPNVTYLTKIRNLA</sequence>
<dbReference type="Gene3D" id="3.40.50.740">
    <property type="match status" value="1"/>
</dbReference>
<evidence type="ECO:0000313" key="3">
    <source>
        <dbReference type="Proteomes" id="UP001597369"/>
    </source>
</evidence>
<dbReference type="Gene3D" id="3.40.228.10">
    <property type="entry name" value="Dimethylsulfoxide Reductase, domain 2"/>
    <property type="match status" value="1"/>
</dbReference>
<dbReference type="CDD" id="cd02784">
    <property type="entry name" value="MopB_CT_PHLH"/>
    <property type="match status" value="1"/>
</dbReference>